<evidence type="ECO:0000256" key="1">
    <source>
        <dbReference type="SAM" id="MobiDB-lite"/>
    </source>
</evidence>
<accession>Q75L40</accession>
<reference evidence="3" key="2">
    <citation type="journal article" date="2008" name="Nucleic Acids Res.">
        <title>The rice annotation project database (RAP-DB): 2008 update.</title>
        <authorList>
            <consortium name="The rice annotation project (RAP)"/>
        </authorList>
    </citation>
    <scope>GENOME REANNOTATION</scope>
    <source>
        <strain evidence="3">cv. Nipponbare</strain>
    </source>
</reference>
<feature type="region of interest" description="Disordered" evidence="1">
    <location>
        <begin position="121"/>
        <end position="203"/>
    </location>
</feature>
<feature type="compositionally biased region" description="Basic and acidic residues" evidence="1">
    <location>
        <begin position="292"/>
        <end position="313"/>
    </location>
</feature>
<name>Q75L40_ORYSJ</name>
<gene>
    <name evidence="2" type="primary">OJ1127_B08.6</name>
</gene>
<protein>
    <submittedName>
        <fullName evidence="2">Uncharacterized protein</fullName>
    </submittedName>
</protein>
<evidence type="ECO:0000313" key="2">
    <source>
        <dbReference type="EMBL" id="AAS98418.1"/>
    </source>
</evidence>
<dbReference type="Proteomes" id="UP000000763">
    <property type="component" value="Chromosome 5"/>
</dbReference>
<evidence type="ECO:0000313" key="3">
    <source>
        <dbReference type="Proteomes" id="UP000000763"/>
    </source>
</evidence>
<proteinExistence type="predicted"/>
<feature type="region of interest" description="Disordered" evidence="1">
    <location>
        <begin position="69"/>
        <end position="99"/>
    </location>
</feature>
<organism evidence="2 3">
    <name type="scientific">Oryza sativa subsp. japonica</name>
    <name type="common">Rice</name>
    <dbReference type="NCBI Taxonomy" id="39947"/>
    <lineage>
        <taxon>Eukaryota</taxon>
        <taxon>Viridiplantae</taxon>
        <taxon>Streptophyta</taxon>
        <taxon>Embryophyta</taxon>
        <taxon>Tracheophyta</taxon>
        <taxon>Spermatophyta</taxon>
        <taxon>Magnoliopsida</taxon>
        <taxon>Liliopsida</taxon>
        <taxon>Poales</taxon>
        <taxon>Poaceae</taxon>
        <taxon>BOP clade</taxon>
        <taxon>Oryzoideae</taxon>
        <taxon>Oryzeae</taxon>
        <taxon>Oryzinae</taxon>
        <taxon>Oryza</taxon>
        <taxon>Oryza sativa</taxon>
    </lineage>
</organism>
<sequence length="404" mass="43204">MTGKIMIKERCVVVIHQIKHLRYIDNDEMIIDQRLNSVSDRETACKYSLRILMPGRWTLSLPLRPHLPGRHGPGARARCRLPAASPPRHARQVPQGRRARPMVAADQEEAVVVARGPASHCHGRELLDPRAGGGDARRSSAPARPECGRPAWPSSAARWPRRGASRRRHARRGVHRLRRGRSMGVRRGRSVGDRRGRPLRRAGHGEALAGAATLAATFIGSGEAGAWASGVAVLCGALATARRWPAPPRSLRRSSAPARLERGHGVQAVPQRGRHLPKDLGRHRGEPQGGRRRAEGERRGVRDEGGAAARPEHVGAQAVQGNSLAGGQGRGHQGICRGVREGGPGGARVGAAAVVVVTVLHDAGEGGALDDFGEVDDDVVLAAAAAALLEHPSNRARCRGDHLR</sequence>
<reference evidence="3" key="1">
    <citation type="journal article" date="2005" name="Nature">
        <title>The map-based sequence of the rice genome.</title>
        <authorList>
            <consortium name="International rice genome sequencing project (IRGSP)"/>
            <person name="Matsumoto T."/>
            <person name="Wu J."/>
            <person name="Kanamori H."/>
            <person name="Katayose Y."/>
            <person name="Fujisawa M."/>
            <person name="Namiki N."/>
            <person name="Mizuno H."/>
            <person name="Yamamoto K."/>
            <person name="Antonio B.A."/>
            <person name="Baba T."/>
            <person name="Sakata K."/>
            <person name="Nagamura Y."/>
            <person name="Aoki H."/>
            <person name="Arikawa K."/>
            <person name="Arita K."/>
            <person name="Bito T."/>
            <person name="Chiden Y."/>
            <person name="Fujitsuka N."/>
            <person name="Fukunaka R."/>
            <person name="Hamada M."/>
            <person name="Harada C."/>
            <person name="Hayashi A."/>
            <person name="Hijishita S."/>
            <person name="Honda M."/>
            <person name="Hosokawa S."/>
            <person name="Ichikawa Y."/>
            <person name="Idonuma A."/>
            <person name="Iijima M."/>
            <person name="Ikeda M."/>
            <person name="Ikeno M."/>
            <person name="Ito K."/>
            <person name="Ito S."/>
            <person name="Ito T."/>
            <person name="Ito Y."/>
            <person name="Ito Y."/>
            <person name="Iwabuchi A."/>
            <person name="Kamiya K."/>
            <person name="Karasawa W."/>
            <person name="Kurita K."/>
            <person name="Katagiri S."/>
            <person name="Kikuta A."/>
            <person name="Kobayashi H."/>
            <person name="Kobayashi N."/>
            <person name="Machita K."/>
            <person name="Maehara T."/>
            <person name="Masukawa M."/>
            <person name="Mizubayashi T."/>
            <person name="Mukai Y."/>
            <person name="Nagasaki H."/>
            <person name="Nagata Y."/>
            <person name="Naito S."/>
            <person name="Nakashima M."/>
            <person name="Nakama Y."/>
            <person name="Nakamichi Y."/>
            <person name="Nakamura M."/>
            <person name="Meguro A."/>
            <person name="Negishi M."/>
            <person name="Ohta I."/>
            <person name="Ohta T."/>
            <person name="Okamoto M."/>
            <person name="Ono N."/>
            <person name="Saji S."/>
            <person name="Sakaguchi M."/>
            <person name="Sakai K."/>
            <person name="Shibata M."/>
            <person name="Shimokawa T."/>
            <person name="Song J."/>
            <person name="Takazaki Y."/>
            <person name="Terasawa K."/>
            <person name="Tsugane M."/>
            <person name="Tsuji K."/>
            <person name="Ueda S."/>
            <person name="Waki K."/>
            <person name="Yamagata H."/>
            <person name="Yamamoto M."/>
            <person name="Yamamoto S."/>
            <person name="Yamane H."/>
            <person name="Yoshiki S."/>
            <person name="Yoshihara R."/>
            <person name="Yukawa K."/>
            <person name="Zhong H."/>
            <person name="Yano M."/>
            <person name="Yuan Q."/>
            <person name="Ouyang S."/>
            <person name="Liu J."/>
            <person name="Jones K.M."/>
            <person name="Gansberger K."/>
            <person name="Moffat K."/>
            <person name="Hill J."/>
            <person name="Bera J."/>
            <person name="Fadrosh D."/>
            <person name="Jin S."/>
            <person name="Johri S."/>
            <person name="Kim M."/>
            <person name="Overton L."/>
            <person name="Reardon M."/>
            <person name="Tsitrin T."/>
            <person name="Vuong H."/>
            <person name="Weaver B."/>
            <person name="Ciecko A."/>
            <person name="Tallon L."/>
            <person name="Jackson J."/>
            <person name="Pai G."/>
            <person name="Aken S.V."/>
            <person name="Utterback T."/>
            <person name="Reidmuller S."/>
            <person name="Feldblyum T."/>
            <person name="Hsiao J."/>
            <person name="Zismann V."/>
            <person name="Iobst S."/>
            <person name="de Vazeille A.R."/>
            <person name="Buell C.R."/>
            <person name="Ying K."/>
            <person name="Li Y."/>
            <person name="Lu T."/>
            <person name="Huang Y."/>
            <person name="Zhao Q."/>
            <person name="Feng Q."/>
            <person name="Zhang L."/>
            <person name="Zhu J."/>
            <person name="Weng Q."/>
            <person name="Mu J."/>
            <person name="Lu Y."/>
            <person name="Fan D."/>
            <person name="Liu Y."/>
            <person name="Guan J."/>
            <person name="Zhang Y."/>
            <person name="Yu S."/>
            <person name="Liu X."/>
            <person name="Zhang Y."/>
            <person name="Hong G."/>
            <person name="Han B."/>
            <person name="Choisne N."/>
            <person name="Demange N."/>
            <person name="Orjeda G."/>
            <person name="Samain S."/>
            <person name="Cattolico L."/>
            <person name="Pelletier E."/>
            <person name="Couloux A."/>
            <person name="Segurens B."/>
            <person name="Wincker P."/>
            <person name="D'Hont A."/>
            <person name="Scarpelli C."/>
            <person name="Weissenbach J."/>
            <person name="Salanoubat M."/>
            <person name="Quetier F."/>
            <person name="Yu Y."/>
            <person name="Kim H.R."/>
            <person name="Rambo T."/>
            <person name="Currie J."/>
            <person name="Collura K."/>
            <person name="Luo M."/>
            <person name="Yang T."/>
            <person name="Ammiraju J.S.S."/>
            <person name="Engler F."/>
            <person name="Soderlund C."/>
            <person name="Wing R.A."/>
            <person name="Palmer L.E."/>
            <person name="de la Bastide M."/>
            <person name="Spiegel L."/>
            <person name="Nascimento L."/>
            <person name="Zutavern T."/>
            <person name="O'Shaughnessy A."/>
            <person name="Dike S."/>
            <person name="Dedhia N."/>
            <person name="Preston R."/>
            <person name="Balija V."/>
            <person name="McCombie W.R."/>
            <person name="Chow T."/>
            <person name="Chen H."/>
            <person name="Chung M."/>
            <person name="Chen C."/>
            <person name="Shaw J."/>
            <person name="Wu H."/>
            <person name="Hsiao K."/>
            <person name="Chao Y."/>
            <person name="Chu M."/>
            <person name="Cheng C."/>
            <person name="Hour A."/>
            <person name="Lee P."/>
            <person name="Lin S."/>
            <person name="Lin Y."/>
            <person name="Liou J."/>
            <person name="Liu S."/>
            <person name="Hsing Y."/>
            <person name="Raghuvanshi S."/>
            <person name="Mohanty A."/>
            <person name="Bharti A.K."/>
            <person name="Gaur A."/>
            <person name="Gupta V."/>
            <person name="Kumar D."/>
            <person name="Ravi V."/>
            <person name="Vij S."/>
            <person name="Kapur A."/>
            <person name="Khurana P."/>
            <person name="Khurana P."/>
            <person name="Khurana J.P."/>
            <person name="Tyagi A.K."/>
            <person name="Gaikwad K."/>
            <person name="Singh A."/>
            <person name="Dalal V."/>
            <person name="Srivastava S."/>
            <person name="Dixit A."/>
            <person name="Pal A.K."/>
            <person name="Ghazi I.A."/>
            <person name="Yadav M."/>
            <person name="Pandit A."/>
            <person name="Bhargava A."/>
            <person name="Sureshbabu K."/>
            <person name="Batra K."/>
            <person name="Sharma T.R."/>
            <person name="Mohapatra T."/>
            <person name="Singh N.K."/>
            <person name="Messing J."/>
            <person name="Nelson A.B."/>
            <person name="Fuks G."/>
            <person name="Kavchok S."/>
            <person name="Keizer G."/>
            <person name="Linton E."/>
            <person name="Llaca V."/>
            <person name="Song R."/>
            <person name="Tanyolac B."/>
            <person name="Young S."/>
            <person name="Ho-Il K."/>
            <person name="Hahn J.H."/>
            <person name="Sangsakoo G."/>
            <person name="Vanavichit A."/>
            <person name="de Mattos Luiz.A.T."/>
            <person name="Zimmer P.D."/>
            <person name="Malone G."/>
            <person name="Dellagostin O."/>
            <person name="de Oliveira A.C."/>
            <person name="Bevan M."/>
            <person name="Bancroft I."/>
            <person name="Minx P."/>
            <person name="Cordum H."/>
            <person name="Wilson R."/>
            <person name="Cheng Z."/>
            <person name="Jin W."/>
            <person name="Jiang J."/>
            <person name="Leong S.A."/>
            <person name="Iwama H."/>
            <person name="Gojobori T."/>
            <person name="Itoh T."/>
            <person name="Niimura Y."/>
            <person name="Fujii Y."/>
            <person name="Habara T."/>
            <person name="Sakai H."/>
            <person name="Sato Y."/>
            <person name="Wilson G."/>
            <person name="Kumar K."/>
            <person name="McCouch S."/>
            <person name="Juretic N."/>
            <person name="Hoen D."/>
            <person name="Wright S."/>
            <person name="Bruskiewich R."/>
            <person name="Bureau T."/>
            <person name="Miyao A."/>
            <person name="Hirochika H."/>
            <person name="Nishikawa T."/>
            <person name="Kadowaki K."/>
            <person name="Sugiura M."/>
            <person name="Burr B."/>
            <person name="Sasaki T."/>
        </authorList>
    </citation>
    <scope>NUCLEOTIDE SEQUENCE [LARGE SCALE GENOMIC DNA]</scope>
    <source>
        <strain evidence="3">cv. Nipponbare</strain>
    </source>
</reference>
<dbReference type="EMBL" id="AC093490">
    <property type="protein sequence ID" value="AAS98418.1"/>
    <property type="molecule type" value="Genomic_DNA"/>
</dbReference>
<dbReference type="AlphaFoldDB" id="Q75L40"/>
<feature type="compositionally biased region" description="Basic residues" evidence="1">
    <location>
        <begin position="159"/>
        <end position="189"/>
    </location>
</feature>
<feature type="region of interest" description="Disordered" evidence="1">
    <location>
        <begin position="244"/>
        <end position="316"/>
    </location>
</feature>
<feature type="compositionally biased region" description="Basic and acidic residues" evidence="1">
    <location>
        <begin position="276"/>
        <end position="286"/>
    </location>
</feature>